<dbReference type="PANTHER" id="PTHR35273:SF2">
    <property type="entry name" value="ALPHA-GALACTOSIDASE"/>
    <property type="match status" value="1"/>
</dbReference>
<dbReference type="InterPro" id="IPR004352">
    <property type="entry name" value="GH114_TIM-barrel"/>
</dbReference>
<dbReference type="EC" id="3.2.1.22" evidence="2"/>
<accession>A0A319EGJ6</accession>
<dbReference type="SUPFAM" id="SSF51445">
    <property type="entry name" value="(Trans)glycosidases"/>
    <property type="match status" value="1"/>
</dbReference>
<keyword evidence="3" id="KW-0732">Signal</keyword>
<dbReference type="OrthoDB" id="2108802at2759"/>
<feature type="domain" description="Glycoside-hydrolase family GH114 TIM-barrel" evidence="4">
    <location>
        <begin position="28"/>
        <end position="262"/>
    </location>
</feature>
<dbReference type="AlphaFoldDB" id="A0A319EGJ6"/>
<protein>
    <recommendedName>
        <fullName evidence="2">alpha-galactosidase</fullName>
        <ecNumber evidence="2">3.2.1.22</ecNumber>
    </recommendedName>
</protein>
<dbReference type="Proteomes" id="UP000248423">
    <property type="component" value="Unassembled WGS sequence"/>
</dbReference>
<organism evidence="5 6">
    <name type="scientific">Aspergillus sclerotiicarbonarius (strain CBS 121057 / IBT 28362)</name>
    <dbReference type="NCBI Taxonomy" id="1448318"/>
    <lineage>
        <taxon>Eukaryota</taxon>
        <taxon>Fungi</taxon>
        <taxon>Dikarya</taxon>
        <taxon>Ascomycota</taxon>
        <taxon>Pezizomycotina</taxon>
        <taxon>Eurotiomycetes</taxon>
        <taxon>Eurotiomycetidae</taxon>
        <taxon>Eurotiales</taxon>
        <taxon>Aspergillaceae</taxon>
        <taxon>Aspergillus</taxon>
        <taxon>Aspergillus subgen. Circumdati</taxon>
    </lineage>
</organism>
<sequence>MLPLPILLLLLSVFQPCVAIWQPTVGTTWQIILTSPVTPPCITQDYHVYDIDLFINDKSTIDNLHTLNHKVICYLSAGSFESNRPDSNEFLESDKGNGLSELWHDERWLNTRSRNVRRIMEARLDRAAKMGCDGVDPDNVDGYAAENGFGLTEDDAVEYVNWLAREAHARGLAIGLKNAMGIVERVIGNMQWSVNEECAKLRECAGFVAFGRAGKPVFHIEYPKGSDSDQSPVGEEERRWACEFGDSGMFSTVMKNMVLDSWVQAC</sequence>
<evidence type="ECO:0000313" key="5">
    <source>
        <dbReference type="EMBL" id="PYI08621.1"/>
    </source>
</evidence>
<keyword evidence="6" id="KW-1185">Reference proteome</keyword>
<dbReference type="InterPro" id="IPR013785">
    <property type="entry name" value="Aldolase_TIM"/>
</dbReference>
<evidence type="ECO:0000313" key="6">
    <source>
        <dbReference type="Proteomes" id="UP000248423"/>
    </source>
</evidence>
<evidence type="ECO:0000259" key="4">
    <source>
        <dbReference type="Pfam" id="PF03537"/>
    </source>
</evidence>
<evidence type="ECO:0000256" key="2">
    <source>
        <dbReference type="ARBA" id="ARBA00012755"/>
    </source>
</evidence>
<feature type="chain" id="PRO_5016408523" description="alpha-galactosidase" evidence="3">
    <location>
        <begin position="20"/>
        <end position="266"/>
    </location>
</feature>
<feature type="signal peptide" evidence="3">
    <location>
        <begin position="1"/>
        <end position="19"/>
    </location>
</feature>
<dbReference type="GO" id="GO:0004557">
    <property type="term" value="F:alpha-galactosidase activity"/>
    <property type="evidence" value="ECO:0007669"/>
    <property type="project" value="UniProtKB-EC"/>
</dbReference>
<dbReference type="EMBL" id="KZ826333">
    <property type="protein sequence ID" value="PYI08621.1"/>
    <property type="molecule type" value="Genomic_DNA"/>
</dbReference>
<dbReference type="VEuPathDB" id="FungiDB:BO78DRAFT_59610"/>
<name>A0A319EGJ6_ASPSB</name>
<dbReference type="PANTHER" id="PTHR35273">
    <property type="entry name" value="ALPHA-1,4 POLYGALACTOSAMINIDASE, PUTATIVE (AFU_ORTHOLOGUE AFUA_3G07890)-RELATED"/>
    <property type="match status" value="1"/>
</dbReference>
<dbReference type="InterPro" id="IPR017853">
    <property type="entry name" value="GH"/>
</dbReference>
<dbReference type="Pfam" id="PF03537">
    <property type="entry name" value="Glyco_hydro_114"/>
    <property type="match status" value="1"/>
</dbReference>
<dbReference type="Gene3D" id="3.20.20.70">
    <property type="entry name" value="Aldolase class I"/>
    <property type="match status" value="1"/>
</dbReference>
<comment type="catalytic activity">
    <reaction evidence="1">
        <text>Hydrolysis of terminal, non-reducing alpha-D-galactose residues in alpha-D-galactosides, including galactose oligosaccharides, galactomannans and galactolipids.</text>
        <dbReference type="EC" id="3.2.1.22"/>
    </reaction>
</comment>
<dbReference type="STRING" id="1448318.A0A319EGJ6"/>
<reference evidence="5 6" key="1">
    <citation type="submission" date="2018-02" db="EMBL/GenBank/DDBJ databases">
        <title>The genomes of Aspergillus section Nigri reveals drivers in fungal speciation.</title>
        <authorList>
            <consortium name="DOE Joint Genome Institute"/>
            <person name="Vesth T.C."/>
            <person name="Nybo J."/>
            <person name="Theobald S."/>
            <person name="Brandl J."/>
            <person name="Frisvad J.C."/>
            <person name="Nielsen K.F."/>
            <person name="Lyhne E.K."/>
            <person name="Kogle M.E."/>
            <person name="Kuo A."/>
            <person name="Riley R."/>
            <person name="Clum A."/>
            <person name="Nolan M."/>
            <person name="Lipzen A."/>
            <person name="Salamov A."/>
            <person name="Henrissat B."/>
            <person name="Wiebenga A."/>
            <person name="De vries R.P."/>
            <person name="Grigoriev I.V."/>
            <person name="Mortensen U.H."/>
            <person name="Andersen M.R."/>
            <person name="Baker S.E."/>
        </authorList>
    </citation>
    <scope>NUCLEOTIDE SEQUENCE [LARGE SCALE GENOMIC DNA]</scope>
    <source>
        <strain evidence="5 6">CBS 121057</strain>
    </source>
</reference>
<gene>
    <name evidence="5" type="ORF">BO78DRAFT_59610</name>
</gene>
<evidence type="ECO:0000256" key="3">
    <source>
        <dbReference type="SAM" id="SignalP"/>
    </source>
</evidence>
<proteinExistence type="predicted"/>
<evidence type="ECO:0000256" key="1">
    <source>
        <dbReference type="ARBA" id="ARBA00001255"/>
    </source>
</evidence>